<evidence type="ECO:0000256" key="7">
    <source>
        <dbReference type="ARBA" id="ARBA00023002"/>
    </source>
</evidence>
<dbReference type="GO" id="GO:0008677">
    <property type="term" value="F:2-dehydropantoate 2-reductase activity"/>
    <property type="evidence" value="ECO:0007669"/>
    <property type="project" value="UniProtKB-EC"/>
</dbReference>
<dbReference type="InterPro" id="IPR008927">
    <property type="entry name" value="6-PGluconate_DH-like_C_sf"/>
</dbReference>
<dbReference type="PANTHER" id="PTHR21708:SF45">
    <property type="entry name" value="2-DEHYDROPANTOATE 2-REDUCTASE"/>
    <property type="match status" value="1"/>
</dbReference>
<gene>
    <name evidence="13" type="ORF">CAK95_06370</name>
</gene>
<evidence type="ECO:0000256" key="3">
    <source>
        <dbReference type="ARBA" id="ARBA00013014"/>
    </source>
</evidence>
<evidence type="ECO:0000256" key="8">
    <source>
        <dbReference type="ARBA" id="ARBA00032024"/>
    </source>
</evidence>
<dbReference type="InterPro" id="IPR003710">
    <property type="entry name" value="ApbA"/>
</dbReference>
<protein>
    <recommendedName>
        <fullName evidence="4 10">2-dehydropantoate 2-reductase</fullName>
        <ecNumber evidence="3 10">1.1.1.169</ecNumber>
    </recommendedName>
    <alternativeName>
        <fullName evidence="8 10">Ketopantoate reductase</fullName>
    </alternativeName>
</protein>
<dbReference type="Proteomes" id="UP000194137">
    <property type="component" value="Chromosome"/>
</dbReference>
<dbReference type="NCBIfam" id="TIGR00745">
    <property type="entry name" value="apbA_panE"/>
    <property type="match status" value="1"/>
</dbReference>
<organism evidence="13 14">
    <name type="scientific">Pseudorhodoplanes sinuspersici</name>
    <dbReference type="NCBI Taxonomy" id="1235591"/>
    <lineage>
        <taxon>Bacteria</taxon>
        <taxon>Pseudomonadati</taxon>
        <taxon>Pseudomonadota</taxon>
        <taxon>Alphaproteobacteria</taxon>
        <taxon>Hyphomicrobiales</taxon>
        <taxon>Pseudorhodoplanes</taxon>
    </lineage>
</organism>
<dbReference type="SUPFAM" id="SSF48179">
    <property type="entry name" value="6-phosphogluconate dehydrogenase C-terminal domain-like"/>
    <property type="match status" value="1"/>
</dbReference>
<dbReference type="EC" id="1.1.1.169" evidence="3 10"/>
<dbReference type="FunFam" id="1.10.1040.10:FF:000017">
    <property type="entry name" value="2-dehydropantoate 2-reductase"/>
    <property type="match status" value="1"/>
</dbReference>
<dbReference type="InterPro" id="IPR013328">
    <property type="entry name" value="6PGD_dom2"/>
</dbReference>
<keyword evidence="5 10" id="KW-0566">Pantothenate biosynthesis</keyword>
<dbReference type="SUPFAM" id="SSF51735">
    <property type="entry name" value="NAD(P)-binding Rossmann-fold domains"/>
    <property type="match status" value="1"/>
</dbReference>
<feature type="domain" description="Ketopantoate reductase C-terminal" evidence="12">
    <location>
        <begin position="203"/>
        <end position="322"/>
    </location>
</feature>
<sequence length="343" mass="36645">MRTPLRICIYGAGATGGHFAVKLARAGHDISVIARGPHLVAIRENGLTLRSGNELLAAEVAASDNAKDFGVQDVVIVAVKATAIPLIAPQIAPVIGHDTLVVFPQNGMTWWYPLKLSPKCPTPPKLPIFDLGEAFLKAMRLDQIVGGLIYSANEVEAPGIIRNNSPDHNRMDIGAIDGRGNDIIADLRKALSEADIISTDPGDIRAAVWAKLLTNMSGSTLALATGNRSDGTRDDAALREIYMRIVREGLAIAAAHGFPLDDKLDPERMVARLLNHKPSLLQDYEQRRPMEIAEIVLAPVAFARSVNLATPTLDTVAAIVTRIARDRGLLSPTIGGPALSPAL</sequence>
<dbReference type="KEGG" id="psin:CAK95_06370"/>
<evidence type="ECO:0000256" key="1">
    <source>
        <dbReference type="ARBA" id="ARBA00004994"/>
    </source>
</evidence>
<dbReference type="InterPro" id="IPR013332">
    <property type="entry name" value="KPR_N"/>
</dbReference>
<evidence type="ECO:0000313" key="14">
    <source>
        <dbReference type="Proteomes" id="UP000194137"/>
    </source>
</evidence>
<comment type="function">
    <text evidence="10">Catalyzes the NADPH-dependent reduction of ketopantoate into pantoic acid.</text>
</comment>
<reference evidence="13 14" key="1">
    <citation type="submission" date="2017-05" db="EMBL/GenBank/DDBJ databases">
        <title>Full genome sequence of Pseudorhodoplanes sinuspersici.</title>
        <authorList>
            <person name="Dastgheib S.M.M."/>
            <person name="Shavandi M."/>
            <person name="Tirandaz H."/>
        </authorList>
    </citation>
    <scope>NUCLEOTIDE SEQUENCE [LARGE SCALE GENOMIC DNA]</scope>
    <source>
        <strain evidence="13 14">RIPI110</strain>
    </source>
</reference>
<evidence type="ECO:0000259" key="12">
    <source>
        <dbReference type="Pfam" id="PF08546"/>
    </source>
</evidence>
<evidence type="ECO:0000256" key="5">
    <source>
        <dbReference type="ARBA" id="ARBA00022655"/>
    </source>
</evidence>
<evidence type="ECO:0000256" key="6">
    <source>
        <dbReference type="ARBA" id="ARBA00022857"/>
    </source>
</evidence>
<name>A0A1W6ZNM3_9HYPH</name>
<comment type="pathway">
    <text evidence="1 10">Cofactor biosynthesis; (R)-pantothenate biosynthesis; (R)-pantoate from 3-methyl-2-oxobutanoate: step 2/2.</text>
</comment>
<dbReference type="STRING" id="1235591.CAK95_06370"/>
<evidence type="ECO:0000256" key="10">
    <source>
        <dbReference type="RuleBase" id="RU362068"/>
    </source>
</evidence>
<evidence type="ECO:0000256" key="4">
    <source>
        <dbReference type="ARBA" id="ARBA00019465"/>
    </source>
</evidence>
<proteinExistence type="inferred from homology"/>
<dbReference type="GO" id="GO:0015940">
    <property type="term" value="P:pantothenate biosynthetic process"/>
    <property type="evidence" value="ECO:0007669"/>
    <property type="project" value="UniProtKB-UniPathway"/>
</dbReference>
<dbReference type="InterPro" id="IPR013752">
    <property type="entry name" value="KPA_reductase"/>
</dbReference>
<evidence type="ECO:0000259" key="11">
    <source>
        <dbReference type="Pfam" id="PF02558"/>
    </source>
</evidence>
<keyword evidence="6 10" id="KW-0521">NADP</keyword>
<dbReference type="Pfam" id="PF08546">
    <property type="entry name" value="ApbA_C"/>
    <property type="match status" value="1"/>
</dbReference>
<accession>A0A1W6ZNM3</accession>
<keyword evidence="14" id="KW-1185">Reference proteome</keyword>
<dbReference type="Pfam" id="PF02558">
    <property type="entry name" value="ApbA"/>
    <property type="match status" value="1"/>
</dbReference>
<dbReference type="EMBL" id="CP021112">
    <property type="protein sequence ID" value="ARP98740.1"/>
    <property type="molecule type" value="Genomic_DNA"/>
</dbReference>
<evidence type="ECO:0000313" key="13">
    <source>
        <dbReference type="EMBL" id="ARP98740.1"/>
    </source>
</evidence>
<dbReference type="NCBIfam" id="NF005089">
    <property type="entry name" value="PRK06522.1-4"/>
    <property type="match status" value="1"/>
</dbReference>
<evidence type="ECO:0000256" key="2">
    <source>
        <dbReference type="ARBA" id="ARBA00007870"/>
    </source>
</evidence>
<dbReference type="UniPathway" id="UPA00028">
    <property type="reaction ID" value="UER00004"/>
</dbReference>
<dbReference type="Gene3D" id="3.40.50.720">
    <property type="entry name" value="NAD(P)-binding Rossmann-like Domain"/>
    <property type="match status" value="1"/>
</dbReference>
<dbReference type="GO" id="GO:0005737">
    <property type="term" value="C:cytoplasm"/>
    <property type="evidence" value="ECO:0007669"/>
    <property type="project" value="TreeGrafter"/>
</dbReference>
<evidence type="ECO:0000256" key="9">
    <source>
        <dbReference type="ARBA" id="ARBA00048793"/>
    </source>
</evidence>
<comment type="catalytic activity">
    <reaction evidence="9 10">
        <text>(R)-pantoate + NADP(+) = 2-dehydropantoate + NADPH + H(+)</text>
        <dbReference type="Rhea" id="RHEA:16233"/>
        <dbReference type="ChEBI" id="CHEBI:11561"/>
        <dbReference type="ChEBI" id="CHEBI:15378"/>
        <dbReference type="ChEBI" id="CHEBI:15980"/>
        <dbReference type="ChEBI" id="CHEBI:57783"/>
        <dbReference type="ChEBI" id="CHEBI:58349"/>
        <dbReference type="EC" id="1.1.1.169"/>
    </reaction>
</comment>
<dbReference type="InterPro" id="IPR036291">
    <property type="entry name" value="NAD(P)-bd_dom_sf"/>
</dbReference>
<comment type="similarity">
    <text evidence="2 10">Belongs to the ketopantoate reductase family.</text>
</comment>
<feature type="domain" description="Ketopantoate reductase N-terminal" evidence="11">
    <location>
        <begin position="7"/>
        <end position="109"/>
    </location>
</feature>
<dbReference type="InterPro" id="IPR051402">
    <property type="entry name" value="KPR-Related"/>
</dbReference>
<dbReference type="PANTHER" id="PTHR21708">
    <property type="entry name" value="PROBABLE 2-DEHYDROPANTOATE 2-REDUCTASE"/>
    <property type="match status" value="1"/>
</dbReference>
<dbReference type="Gene3D" id="1.10.1040.10">
    <property type="entry name" value="N-(1-d-carboxylethyl)-l-norvaline Dehydrogenase, domain 2"/>
    <property type="match status" value="1"/>
</dbReference>
<dbReference type="AlphaFoldDB" id="A0A1W6ZNM3"/>
<keyword evidence="7 10" id="KW-0560">Oxidoreductase</keyword>